<dbReference type="InterPro" id="IPR050706">
    <property type="entry name" value="Cyclic-di-GMP_PDE-like"/>
</dbReference>
<evidence type="ECO:0000313" key="3">
    <source>
        <dbReference type="Proteomes" id="UP000195221"/>
    </source>
</evidence>
<comment type="caution">
    <text evidence="2">The sequence shown here is derived from an EMBL/GenBank/DDBJ whole genome shotgun (WGS) entry which is preliminary data.</text>
</comment>
<dbReference type="InterPro" id="IPR001633">
    <property type="entry name" value="EAL_dom"/>
</dbReference>
<dbReference type="PROSITE" id="PS50883">
    <property type="entry name" value="EAL"/>
    <property type="match status" value="1"/>
</dbReference>
<sequence length="63" mass="6958">MEALIRWFDPALGPISPAEFIPLAEESGLIVPIGEWVIAELCRTAVDHRTPFTLHTALWNGTS</sequence>
<dbReference type="SUPFAM" id="SSF141868">
    <property type="entry name" value="EAL domain-like"/>
    <property type="match status" value="1"/>
</dbReference>
<evidence type="ECO:0000313" key="2">
    <source>
        <dbReference type="EMBL" id="OTP76273.1"/>
    </source>
</evidence>
<accession>A0A242MY75</accession>
<protein>
    <recommendedName>
        <fullName evidence="1">EAL domain-containing protein</fullName>
    </recommendedName>
</protein>
<proteinExistence type="predicted"/>
<dbReference type="Pfam" id="PF00563">
    <property type="entry name" value="EAL"/>
    <property type="match status" value="1"/>
</dbReference>
<dbReference type="Proteomes" id="UP000195221">
    <property type="component" value="Unassembled WGS sequence"/>
</dbReference>
<name>A0A242MY75_CABSO</name>
<organism evidence="2 3">
    <name type="scientific">Caballeronia sordidicola</name>
    <name type="common">Burkholderia sordidicola</name>
    <dbReference type="NCBI Taxonomy" id="196367"/>
    <lineage>
        <taxon>Bacteria</taxon>
        <taxon>Pseudomonadati</taxon>
        <taxon>Pseudomonadota</taxon>
        <taxon>Betaproteobacteria</taxon>
        <taxon>Burkholderiales</taxon>
        <taxon>Burkholderiaceae</taxon>
        <taxon>Caballeronia</taxon>
    </lineage>
</organism>
<evidence type="ECO:0000259" key="1">
    <source>
        <dbReference type="PROSITE" id="PS50883"/>
    </source>
</evidence>
<reference evidence="2 3" key="1">
    <citation type="submission" date="2017-03" db="EMBL/GenBank/DDBJ databases">
        <title>Genome analysis of strain PAMC 26577.</title>
        <authorList>
            <person name="Oh H.-M."/>
            <person name="Yang J.-A."/>
        </authorList>
    </citation>
    <scope>NUCLEOTIDE SEQUENCE [LARGE SCALE GENOMIC DNA]</scope>
    <source>
        <strain evidence="2 3">PAMC 26577</strain>
    </source>
</reference>
<gene>
    <name evidence="2" type="ORF">PAMC26577_11355</name>
</gene>
<dbReference type="GO" id="GO:0071111">
    <property type="term" value="F:cyclic-guanylate-specific phosphodiesterase activity"/>
    <property type="evidence" value="ECO:0007669"/>
    <property type="project" value="InterPro"/>
</dbReference>
<feature type="domain" description="EAL" evidence="1">
    <location>
        <begin position="1"/>
        <end position="63"/>
    </location>
</feature>
<dbReference type="Gene3D" id="3.20.20.450">
    <property type="entry name" value="EAL domain"/>
    <property type="match status" value="1"/>
</dbReference>
<dbReference type="PANTHER" id="PTHR33121:SF70">
    <property type="entry name" value="SIGNALING PROTEIN YKOW"/>
    <property type="match status" value="1"/>
</dbReference>
<dbReference type="PANTHER" id="PTHR33121">
    <property type="entry name" value="CYCLIC DI-GMP PHOSPHODIESTERASE PDEF"/>
    <property type="match status" value="1"/>
</dbReference>
<dbReference type="EMBL" id="NBTZ01000038">
    <property type="protein sequence ID" value="OTP76273.1"/>
    <property type="molecule type" value="Genomic_DNA"/>
</dbReference>
<dbReference type="InterPro" id="IPR035919">
    <property type="entry name" value="EAL_sf"/>
</dbReference>
<dbReference type="AlphaFoldDB" id="A0A242MY75"/>